<evidence type="ECO:0000313" key="2">
    <source>
        <dbReference type="EMBL" id="KAL1846852.1"/>
    </source>
</evidence>
<keyword evidence="3" id="KW-1185">Reference proteome</keyword>
<evidence type="ECO:0000256" key="1">
    <source>
        <dbReference type="SAM" id="Coils"/>
    </source>
</evidence>
<proteinExistence type="predicted"/>
<gene>
    <name evidence="2" type="ORF">Daus18300_014137</name>
</gene>
<evidence type="ECO:0000313" key="3">
    <source>
        <dbReference type="Proteomes" id="UP001583177"/>
    </source>
</evidence>
<accession>A0ABR3VWJ0</accession>
<dbReference type="Proteomes" id="UP001583177">
    <property type="component" value="Unassembled WGS sequence"/>
</dbReference>
<keyword evidence="1" id="KW-0175">Coiled coil</keyword>
<comment type="caution">
    <text evidence="2">The sequence shown here is derived from an EMBL/GenBank/DDBJ whole genome shotgun (WGS) entry which is preliminary data.</text>
</comment>
<name>A0ABR3VWJ0_9PEZI</name>
<dbReference type="EMBL" id="JAWRVE010000257">
    <property type="protein sequence ID" value="KAL1846852.1"/>
    <property type="molecule type" value="Genomic_DNA"/>
</dbReference>
<reference evidence="2 3" key="1">
    <citation type="journal article" date="2024" name="IMA Fungus">
        <title>IMA Genome - F19 : A genome assembly and annotation guide to empower mycologists, including annotated draft genome sequences of Ceratocystis pirilliformis, Diaporthe australafricana, Fusarium ophioides, Paecilomyces lecythidis, and Sporothrix stenoceras.</title>
        <authorList>
            <person name="Aylward J."/>
            <person name="Wilson A.M."/>
            <person name="Visagie C.M."/>
            <person name="Spraker J."/>
            <person name="Barnes I."/>
            <person name="Buitendag C."/>
            <person name="Ceriani C."/>
            <person name="Del Mar Angel L."/>
            <person name="du Plessis D."/>
            <person name="Fuchs T."/>
            <person name="Gasser K."/>
            <person name="Kramer D."/>
            <person name="Li W."/>
            <person name="Munsamy K."/>
            <person name="Piso A."/>
            <person name="Price J.L."/>
            <person name="Sonnekus B."/>
            <person name="Thomas C."/>
            <person name="van der Nest A."/>
            <person name="van Dijk A."/>
            <person name="van Heerden A."/>
            <person name="van Vuuren N."/>
            <person name="Yilmaz N."/>
            <person name="Duong T.A."/>
            <person name="van der Merwe N.A."/>
            <person name="Wingfield M.J."/>
            <person name="Wingfield B.D."/>
        </authorList>
    </citation>
    <scope>NUCLEOTIDE SEQUENCE [LARGE SCALE GENOMIC DNA]</scope>
    <source>
        <strain evidence="2 3">CMW 18300</strain>
    </source>
</reference>
<sequence>MCYKLNHHHSAHDVRPRFAYSGLQTSVELVNPYAAPHQCCAQDATIASWFACPFGHGCCYYCSKIVKCTAADALEPHCGNLTAYHTYEENTSVIKAKKWLSLSVLDQEIGSTQGRHGDFPPHHEVVWEMGNEVEDLAEDLEELTAEFFDLKALHTTLTSGWRCDAHDICTRVLQSHECREFALREELQVIDDDLSEMESEIVALEIKVAIRRLRFDATAFGFTGKCDINRMSL</sequence>
<protein>
    <submittedName>
        <fullName evidence="2">Uncharacterized protein</fullName>
    </submittedName>
</protein>
<feature type="coiled-coil region" evidence="1">
    <location>
        <begin position="126"/>
        <end position="153"/>
    </location>
</feature>
<organism evidence="2 3">
    <name type="scientific">Diaporthe australafricana</name>
    <dbReference type="NCBI Taxonomy" id="127596"/>
    <lineage>
        <taxon>Eukaryota</taxon>
        <taxon>Fungi</taxon>
        <taxon>Dikarya</taxon>
        <taxon>Ascomycota</taxon>
        <taxon>Pezizomycotina</taxon>
        <taxon>Sordariomycetes</taxon>
        <taxon>Sordariomycetidae</taxon>
        <taxon>Diaporthales</taxon>
        <taxon>Diaporthaceae</taxon>
        <taxon>Diaporthe</taxon>
    </lineage>
</organism>